<comment type="caution">
    <text evidence="1">The sequence shown here is derived from an EMBL/GenBank/DDBJ whole genome shotgun (WGS) entry which is preliminary data.</text>
</comment>
<sequence>MTTTHTHTHTHITLFTILNTEHSPTFLSLSTPTSKMHSTKANSQTPAYPLSCSIMKKPEVPQAGTSGYPLSCPVMKKPEVPMGGNTGYPLSCTVM</sequence>
<accession>A0A8H4KPS7</accession>
<reference evidence="1" key="1">
    <citation type="submission" date="2020-01" db="EMBL/GenBank/DDBJ databases">
        <title>Identification and distribution of gene clusters putatively required for synthesis of sphingolipid metabolism inhibitors in phylogenetically diverse species of the filamentous fungus Fusarium.</title>
        <authorList>
            <person name="Kim H.-S."/>
            <person name="Busman M."/>
            <person name="Brown D.W."/>
            <person name="Divon H."/>
            <person name="Uhlig S."/>
            <person name="Proctor R.H."/>
        </authorList>
    </citation>
    <scope>NUCLEOTIDE SEQUENCE</scope>
    <source>
        <strain evidence="1">NRRL 53441</strain>
    </source>
</reference>
<evidence type="ECO:0000313" key="2">
    <source>
        <dbReference type="Proteomes" id="UP000605986"/>
    </source>
</evidence>
<dbReference type="EMBL" id="JAADJG010000100">
    <property type="protein sequence ID" value="KAF4455215.1"/>
    <property type="molecule type" value="Genomic_DNA"/>
</dbReference>
<evidence type="ECO:0000313" key="1">
    <source>
        <dbReference type="EMBL" id="KAF4455215.1"/>
    </source>
</evidence>
<dbReference type="OrthoDB" id="4969628at2759"/>
<keyword evidence="2" id="KW-1185">Reference proteome</keyword>
<dbReference type="Proteomes" id="UP000605986">
    <property type="component" value="Unassembled WGS sequence"/>
</dbReference>
<dbReference type="AlphaFoldDB" id="A0A8H4KPS7"/>
<protein>
    <submittedName>
        <fullName evidence="1">Pheromone protein 2</fullName>
    </submittedName>
</protein>
<proteinExistence type="predicted"/>
<gene>
    <name evidence="1" type="ORF">F53441_2365</name>
</gene>
<organism evidence="1 2">
    <name type="scientific">Fusarium austroafricanum</name>
    <dbReference type="NCBI Taxonomy" id="2364996"/>
    <lineage>
        <taxon>Eukaryota</taxon>
        <taxon>Fungi</taxon>
        <taxon>Dikarya</taxon>
        <taxon>Ascomycota</taxon>
        <taxon>Pezizomycotina</taxon>
        <taxon>Sordariomycetes</taxon>
        <taxon>Hypocreomycetidae</taxon>
        <taxon>Hypocreales</taxon>
        <taxon>Nectriaceae</taxon>
        <taxon>Fusarium</taxon>
        <taxon>Fusarium concolor species complex</taxon>
    </lineage>
</organism>
<name>A0A8H4KPS7_9HYPO</name>